<evidence type="ECO:0000313" key="2">
    <source>
        <dbReference type="EMBL" id="CCA69760.1"/>
    </source>
</evidence>
<feature type="compositionally biased region" description="Polar residues" evidence="1">
    <location>
        <begin position="1"/>
        <end position="29"/>
    </location>
</feature>
<dbReference type="HOGENOM" id="CLU_595983_0_0_1"/>
<proteinExistence type="predicted"/>
<dbReference type="OrthoDB" id="3248840at2759"/>
<name>G4TEL7_SERID</name>
<gene>
    <name evidence="2" type="ORF">PIIN_11850</name>
</gene>
<keyword evidence="3" id="KW-1185">Reference proteome</keyword>
<feature type="compositionally biased region" description="Basic and acidic residues" evidence="1">
    <location>
        <begin position="102"/>
        <end position="112"/>
    </location>
</feature>
<organism evidence="2 3">
    <name type="scientific">Serendipita indica (strain DSM 11827)</name>
    <name type="common">Root endophyte fungus</name>
    <name type="synonym">Piriformospora indica</name>
    <dbReference type="NCBI Taxonomy" id="1109443"/>
    <lineage>
        <taxon>Eukaryota</taxon>
        <taxon>Fungi</taxon>
        <taxon>Dikarya</taxon>
        <taxon>Basidiomycota</taxon>
        <taxon>Agaricomycotina</taxon>
        <taxon>Agaricomycetes</taxon>
        <taxon>Sebacinales</taxon>
        <taxon>Serendipitaceae</taxon>
        <taxon>Serendipita</taxon>
    </lineage>
</organism>
<dbReference type="EMBL" id="CAFZ01000063">
    <property type="protein sequence ID" value="CCA69760.1"/>
    <property type="molecule type" value="Genomic_DNA"/>
</dbReference>
<reference evidence="2 3" key="1">
    <citation type="journal article" date="2011" name="PLoS Pathog.">
        <title>Endophytic Life Strategies Decoded by Genome and Transcriptome Analyses of the Mutualistic Root Symbiont Piriformospora indica.</title>
        <authorList>
            <person name="Zuccaro A."/>
            <person name="Lahrmann U."/>
            <person name="Guldener U."/>
            <person name="Langen G."/>
            <person name="Pfiffi S."/>
            <person name="Biedenkopf D."/>
            <person name="Wong P."/>
            <person name="Samans B."/>
            <person name="Grimm C."/>
            <person name="Basiewicz M."/>
            <person name="Murat C."/>
            <person name="Martin F."/>
            <person name="Kogel K.H."/>
        </authorList>
    </citation>
    <scope>NUCLEOTIDE SEQUENCE [LARGE SCALE GENOMIC DNA]</scope>
    <source>
        <strain evidence="2 3">DSM 11827</strain>
    </source>
</reference>
<protein>
    <submittedName>
        <fullName evidence="2">Uncharacterized protein</fullName>
    </submittedName>
</protein>
<sequence>MPTHKATSSNPYRQNPPNSVTGSATSGRQGTPRRPNAPRLRDSITQPDPRKLPSPSLSRSRPQSRLAFDERESLSRSRTPSPARQASRHLTVLDQNSPRRRATSENNDRMDLQDAWNKTQQVLLERDEEIENLQEQLAFAAGQQKLRSTTKKSGERKEESSIAVLAGKLFAAGYCMYPDVKLVFPRVSEGANTDDEFIDNYDIDNTNEHEVEGAPPLADNDLLSAAGRAAYTKEACNTFKAEHPELIEGWGTTAYRRDFKNGLNKIRRDLLTGISEHPEKVFDISVTDQDWNGRNRATSKEVESFLTQKALFQGDERVDSQDAEVRALTPLFRHRSILCFLRRMFLGPSALLSGKKSTMANNSFKKKWRLDSLSLPFISFSATMLFITLLNGEPNKPNARIQTYYYTSLKVLFGMESKHQDIAASLISYYNRELGFTEQEEEASDPIPGAENILNMLYW</sequence>
<evidence type="ECO:0000313" key="3">
    <source>
        <dbReference type="Proteomes" id="UP000007148"/>
    </source>
</evidence>
<feature type="region of interest" description="Disordered" evidence="1">
    <location>
        <begin position="1"/>
        <end position="114"/>
    </location>
</feature>
<comment type="caution">
    <text evidence="2">The sequence shown here is derived from an EMBL/GenBank/DDBJ whole genome shotgun (WGS) entry which is preliminary data.</text>
</comment>
<dbReference type="InParanoid" id="G4TEL7"/>
<accession>G4TEL7</accession>
<dbReference type="Proteomes" id="UP000007148">
    <property type="component" value="Unassembled WGS sequence"/>
</dbReference>
<evidence type="ECO:0000256" key="1">
    <source>
        <dbReference type="SAM" id="MobiDB-lite"/>
    </source>
</evidence>
<feature type="compositionally biased region" description="Low complexity" evidence="1">
    <location>
        <begin position="53"/>
        <end position="66"/>
    </location>
</feature>
<dbReference type="AlphaFoldDB" id="G4TEL7"/>